<evidence type="ECO:0000256" key="1">
    <source>
        <dbReference type="SAM" id="Phobius"/>
    </source>
</evidence>
<gene>
    <name evidence="2" type="ORF">AUK15_00410</name>
</gene>
<dbReference type="EMBL" id="MNYX01000009">
    <property type="protein sequence ID" value="OIP66479.1"/>
    <property type="molecule type" value="Genomic_DNA"/>
</dbReference>
<keyword evidence="1" id="KW-0472">Membrane</keyword>
<reference evidence="2 3" key="1">
    <citation type="journal article" date="2016" name="Environ. Microbiol.">
        <title>Genomic resolution of a cold subsurface aquifer community provides metabolic insights for novel microbes adapted to high CO concentrations.</title>
        <authorList>
            <person name="Probst A.J."/>
            <person name="Castelle C.J."/>
            <person name="Singh A."/>
            <person name="Brown C.T."/>
            <person name="Anantharaman K."/>
            <person name="Sharon I."/>
            <person name="Hug L.A."/>
            <person name="Burstein D."/>
            <person name="Emerson J.B."/>
            <person name="Thomas B.C."/>
            <person name="Banfield J.F."/>
        </authorList>
    </citation>
    <scope>NUCLEOTIDE SEQUENCE [LARGE SCALE GENOMIC DNA]</scope>
    <source>
        <strain evidence="2">CG2_30_43_9</strain>
    </source>
</reference>
<accession>A0A1J5GD11</accession>
<comment type="caution">
    <text evidence="2">The sequence shown here is derived from an EMBL/GenBank/DDBJ whole genome shotgun (WGS) entry which is preliminary data.</text>
</comment>
<sequence>MEPEITIPVSIKRKFLIIAAVVVLVGLASALGYLFMQKDIPLPLQEENASLPVKTQAQIAQEKQIAEMVQAIPKDTMTQAEKSQLVKSIPKKTTITAEEQAKLIQSIPLSTTQ</sequence>
<keyword evidence="1" id="KW-0812">Transmembrane</keyword>
<name>A0A1J5GD11_9BACT</name>
<evidence type="ECO:0000313" key="3">
    <source>
        <dbReference type="Proteomes" id="UP000182059"/>
    </source>
</evidence>
<protein>
    <submittedName>
        <fullName evidence="2">Uncharacterized protein</fullName>
    </submittedName>
</protein>
<organism evidence="2 3">
    <name type="scientific">Candidatus Nomurabacteria bacterium CG2_30_43_9</name>
    <dbReference type="NCBI Taxonomy" id="1805283"/>
    <lineage>
        <taxon>Bacteria</taxon>
        <taxon>Candidatus Nomuraibacteriota</taxon>
    </lineage>
</organism>
<evidence type="ECO:0000313" key="2">
    <source>
        <dbReference type="EMBL" id="OIP66479.1"/>
    </source>
</evidence>
<dbReference type="Proteomes" id="UP000182059">
    <property type="component" value="Unassembled WGS sequence"/>
</dbReference>
<keyword evidence="1" id="KW-1133">Transmembrane helix</keyword>
<proteinExistence type="predicted"/>
<feature type="transmembrane region" description="Helical" evidence="1">
    <location>
        <begin position="15"/>
        <end position="36"/>
    </location>
</feature>
<dbReference type="AlphaFoldDB" id="A0A1J5GD11"/>